<dbReference type="GO" id="GO:0016740">
    <property type="term" value="F:transferase activity"/>
    <property type="evidence" value="ECO:0007669"/>
    <property type="project" value="UniProtKB-KW"/>
</dbReference>
<dbReference type="InterPro" id="IPR038740">
    <property type="entry name" value="BioF2-like_GNAT_dom"/>
</dbReference>
<dbReference type="Pfam" id="PF13480">
    <property type="entry name" value="Acetyltransf_6"/>
    <property type="match status" value="1"/>
</dbReference>
<name>A0A5C8GA79_9BACT</name>
<dbReference type="RefSeq" id="WP_130829098.1">
    <property type="nucleotide sequence ID" value="NZ_SDIK01000091.1"/>
</dbReference>
<reference evidence="3" key="1">
    <citation type="submission" date="2019-05" db="EMBL/GenBank/DDBJ databases">
        <title>Prevotella brunnea sp. nov., isolated from a wound of a patient.</title>
        <authorList>
            <person name="Buhl M."/>
        </authorList>
    </citation>
    <scope>NUCLEOTIDE SEQUENCE [LARGE SCALE GENOMIC DNA]</scope>
    <source>
        <strain evidence="3">A2672</strain>
    </source>
</reference>
<dbReference type="OrthoDB" id="9808687at2"/>
<keyword evidence="2" id="KW-0808">Transferase</keyword>
<gene>
    <name evidence="2" type="ORF">ETF27_10300</name>
</gene>
<dbReference type="AlphaFoldDB" id="A0A5C8GA79"/>
<dbReference type="SUPFAM" id="SSF55729">
    <property type="entry name" value="Acyl-CoA N-acyltransferases (Nat)"/>
    <property type="match status" value="1"/>
</dbReference>
<dbReference type="Gene3D" id="3.40.630.30">
    <property type="match status" value="1"/>
</dbReference>
<accession>A0A5C8GA79</accession>
<proteinExistence type="predicted"/>
<comment type="caution">
    <text evidence="2">The sequence shown here is derived from an EMBL/GenBank/DDBJ whole genome shotgun (WGS) entry which is preliminary data.</text>
</comment>
<sequence>MFEIRRYRPEQANEWNAFVKQSKQGTFLFNRNYMDYHSDRFKDFSLIIYRKQYIYALLPANRVGNTLFSHQGLTYGGLITNEKATTANICKLFQALNIFLAKEGIHNVIYKAIPHIYHRLPAEEDLYALTNFCEANIINRHISTTIDFNHRLRFTESRKSGIRKAVKNGIKVRESEDLKSFWMILSNNLQQKYAAKPVHSLFELKLLKNRFPENIKLFMAYNIDNMPIGGILLYITPKTLHTQYISASPEGKRNGALDLIFNHLLNTVYQDQEGYFDFGKSSEGNGKTLNEQLIFQKEGFGSRGICYDVYEWSTRHINSIEDKKQPLSHD</sequence>
<evidence type="ECO:0000313" key="2">
    <source>
        <dbReference type="EMBL" id="TXJ58814.1"/>
    </source>
</evidence>
<evidence type="ECO:0000259" key="1">
    <source>
        <dbReference type="Pfam" id="PF13480"/>
    </source>
</evidence>
<organism evidence="2 3">
    <name type="scientific">Prevotella brunnea</name>
    <dbReference type="NCBI Taxonomy" id="2508867"/>
    <lineage>
        <taxon>Bacteria</taxon>
        <taxon>Pseudomonadati</taxon>
        <taxon>Bacteroidota</taxon>
        <taxon>Bacteroidia</taxon>
        <taxon>Bacteroidales</taxon>
        <taxon>Prevotellaceae</taxon>
        <taxon>Prevotella</taxon>
    </lineage>
</organism>
<dbReference type="InterPro" id="IPR016181">
    <property type="entry name" value="Acyl_CoA_acyltransferase"/>
</dbReference>
<evidence type="ECO:0000313" key="3">
    <source>
        <dbReference type="Proteomes" id="UP000321612"/>
    </source>
</evidence>
<protein>
    <submittedName>
        <fullName evidence="2">GNAT family N-acetyltransferase</fullName>
    </submittedName>
</protein>
<feature type="domain" description="BioF2-like acetyltransferase" evidence="1">
    <location>
        <begin position="162"/>
        <end position="283"/>
    </location>
</feature>
<dbReference type="Proteomes" id="UP000321612">
    <property type="component" value="Unassembled WGS sequence"/>
</dbReference>
<dbReference type="EMBL" id="SDIK01000091">
    <property type="protein sequence ID" value="TXJ58814.1"/>
    <property type="molecule type" value="Genomic_DNA"/>
</dbReference>
<keyword evidence="3" id="KW-1185">Reference proteome</keyword>